<protein>
    <recommendedName>
        <fullName evidence="3">ATPase</fullName>
    </recommendedName>
</protein>
<proteinExistence type="predicted"/>
<accession>A0A3Q9BVH8</accession>
<keyword evidence="2" id="KW-1185">Reference proteome</keyword>
<dbReference type="Proteomes" id="UP000280197">
    <property type="component" value="Chromosome"/>
</dbReference>
<dbReference type="EMBL" id="CP034463">
    <property type="protein sequence ID" value="AZP15422.1"/>
    <property type="molecule type" value="Genomic_DNA"/>
</dbReference>
<gene>
    <name evidence="1" type="ORF">EJC51_04490</name>
</gene>
<evidence type="ECO:0008006" key="3">
    <source>
        <dbReference type="Google" id="ProtNLM"/>
    </source>
</evidence>
<sequence length="75" mass="7565">MTMTHIAAIGERLRVVGLATAGVVTFPAEDPEAVRAAWRGLPPEVGLVIVTPAAAAALGPGPLDAEDPLTAVMPP</sequence>
<dbReference type="KEGG" id="saqu:EJC51_04490"/>
<reference evidence="1 2" key="1">
    <citation type="submission" date="2018-12" db="EMBL/GenBank/DDBJ databases">
        <authorList>
            <person name="Li K."/>
        </authorList>
    </citation>
    <scope>NUCLEOTIDE SEQUENCE [LARGE SCALE GENOMIC DNA]</scope>
    <source>
        <strain evidence="2">CR22</strain>
    </source>
</reference>
<name>A0A3Q9BVH8_9ACTN</name>
<dbReference type="AlphaFoldDB" id="A0A3Q9BVH8"/>
<evidence type="ECO:0000313" key="1">
    <source>
        <dbReference type="EMBL" id="AZP15422.1"/>
    </source>
</evidence>
<evidence type="ECO:0000313" key="2">
    <source>
        <dbReference type="Proteomes" id="UP000280197"/>
    </source>
</evidence>
<organism evidence="1 2">
    <name type="scientific">Streptomyces aquilus</name>
    <dbReference type="NCBI Taxonomy" id="2548456"/>
    <lineage>
        <taxon>Bacteria</taxon>
        <taxon>Bacillati</taxon>
        <taxon>Actinomycetota</taxon>
        <taxon>Actinomycetes</taxon>
        <taxon>Kitasatosporales</taxon>
        <taxon>Streptomycetaceae</taxon>
        <taxon>Streptomyces</taxon>
    </lineage>
</organism>